<organism evidence="2 3">
    <name type="scientific">Zizania palustris</name>
    <name type="common">Northern wild rice</name>
    <dbReference type="NCBI Taxonomy" id="103762"/>
    <lineage>
        <taxon>Eukaryota</taxon>
        <taxon>Viridiplantae</taxon>
        <taxon>Streptophyta</taxon>
        <taxon>Embryophyta</taxon>
        <taxon>Tracheophyta</taxon>
        <taxon>Spermatophyta</taxon>
        <taxon>Magnoliopsida</taxon>
        <taxon>Liliopsida</taxon>
        <taxon>Poales</taxon>
        <taxon>Poaceae</taxon>
        <taxon>BOP clade</taxon>
        <taxon>Oryzoideae</taxon>
        <taxon>Oryzeae</taxon>
        <taxon>Zizaniinae</taxon>
        <taxon>Zizania</taxon>
    </lineage>
</organism>
<dbReference type="Proteomes" id="UP000729402">
    <property type="component" value="Unassembled WGS sequence"/>
</dbReference>
<evidence type="ECO:0000313" key="2">
    <source>
        <dbReference type="EMBL" id="KAG8085852.1"/>
    </source>
</evidence>
<comment type="caution">
    <text evidence="2">The sequence shown here is derived from an EMBL/GenBank/DDBJ whole genome shotgun (WGS) entry which is preliminary data.</text>
</comment>
<dbReference type="AlphaFoldDB" id="A0A8J5WAT0"/>
<feature type="region of interest" description="Disordered" evidence="1">
    <location>
        <begin position="21"/>
        <end position="110"/>
    </location>
</feature>
<reference evidence="2" key="2">
    <citation type="submission" date="2021-02" db="EMBL/GenBank/DDBJ databases">
        <authorList>
            <person name="Kimball J.A."/>
            <person name="Haas M.W."/>
            <person name="Macchietto M."/>
            <person name="Kono T."/>
            <person name="Duquette J."/>
            <person name="Shao M."/>
        </authorList>
    </citation>
    <scope>NUCLEOTIDE SEQUENCE</scope>
    <source>
        <tissue evidence="2">Fresh leaf tissue</tissue>
    </source>
</reference>
<accession>A0A8J5WAT0</accession>
<evidence type="ECO:0000313" key="3">
    <source>
        <dbReference type="Proteomes" id="UP000729402"/>
    </source>
</evidence>
<sequence>MCHSKTHFNWGCNLVFLPVKPPIPSSNPPILDLHSSSPCTRLISAQTPQVSDTPATRKRRSQRHAPPSPFTPASLSLHRLESSRQPSSPRERTTPSAPPGRQIPRRGRRL</sequence>
<reference evidence="2" key="1">
    <citation type="journal article" date="2021" name="bioRxiv">
        <title>Whole Genome Assembly and Annotation of Northern Wild Rice, Zizania palustris L., Supports a Whole Genome Duplication in the Zizania Genus.</title>
        <authorList>
            <person name="Haas M."/>
            <person name="Kono T."/>
            <person name="Macchietto M."/>
            <person name="Millas R."/>
            <person name="McGilp L."/>
            <person name="Shao M."/>
            <person name="Duquette J."/>
            <person name="Hirsch C.N."/>
            <person name="Kimball J."/>
        </authorList>
    </citation>
    <scope>NUCLEOTIDE SEQUENCE</scope>
    <source>
        <tissue evidence="2">Fresh leaf tissue</tissue>
    </source>
</reference>
<protein>
    <submittedName>
        <fullName evidence="2">Uncharacterized protein</fullName>
    </submittedName>
</protein>
<dbReference type="EMBL" id="JAAALK010000082">
    <property type="protein sequence ID" value="KAG8085852.1"/>
    <property type="molecule type" value="Genomic_DNA"/>
</dbReference>
<feature type="compositionally biased region" description="Polar residues" evidence="1">
    <location>
        <begin position="34"/>
        <end position="54"/>
    </location>
</feature>
<gene>
    <name evidence="2" type="ORF">GUJ93_ZPchr0010g11125</name>
</gene>
<evidence type="ECO:0000256" key="1">
    <source>
        <dbReference type="SAM" id="MobiDB-lite"/>
    </source>
</evidence>
<keyword evidence="3" id="KW-1185">Reference proteome</keyword>
<proteinExistence type="predicted"/>
<name>A0A8J5WAT0_ZIZPA</name>